<reference evidence="2 3" key="1">
    <citation type="journal article" date="2016" name="Nat. Commun.">
        <title>Thousands of microbial genomes shed light on interconnected biogeochemical processes in an aquifer system.</title>
        <authorList>
            <person name="Anantharaman K."/>
            <person name="Brown C.T."/>
            <person name="Hug L.A."/>
            <person name="Sharon I."/>
            <person name="Castelle C.J."/>
            <person name="Probst A.J."/>
            <person name="Thomas B.C."/>
            <person name="Singh A."/>
            <person name="Wilkins M.J."/>
            <person name="Karaoz U."/>
            <person name="Brodie E.L."/>
            <person name="Williams K.H."/>
            <person name="Hubbard S.S."/>
            <person name="Banfield J.F."/>
        </authorList>
    </citation>
    <scope>NUCLEOTIDE SEQUENCE [LARGE SCALE GENOMIC DNA]</scope>
</reference>
<feature type="region of interest" description="Disordered" evidence="1">
    <location>
        <begin position="206"/>
        <end position="247"/>
    </location>
</feature>
<dbReference type="AlphaFoldDB" id="A0A1F7X198"/>
<protein>
    <submittedName>
        <fullName evidence="2">Uncharacterized protein</fullName>
    </submittedName>
</protein>
<evidence type="ECO:0000256" key="1">
    <source>
        <dbReference type="SAM" id="MobiDB-lite"/>
    </source>
</evidence>
<organism evidence="2 3">
    <name type="scientific">Candidatus Woesebacteria bacterium RBG_13_36_22</name>
    <dbReference type="NCBI Taxonomy" id="1802478"/>
    <lineage>
        <taxon>Bacteria</taxon>
        <taxon>Candidatus Woeseibacteriota</taxon>
    </lineage>
</organism>
<comment type="caution">
    <text evidence="2">The sequence shown here is derived from an EMBL/GenBank/DDBJ whole genome shotgun (WGS) entry which is preliminary data.</text>
</comment>
<proteinExistence type="predicted"/>
<evidence type="ECO:0000313" key="2">
    <source>
        <dbReference type="EMBL" id="OGM08862.1"/>
    </source>
</evidence>
<accession>A0A1F7X198</accession>
<feature type="compositionally biased region" description="Acidic residues" evidence="1">
    <location>
        <begin position="214"/>
        <end position="229"/>
    </location>
</feature>
<gene>
    <name evidence="2" type="ORF">A2Z67_02535</name>
</gene>
<dbReference type="Proteomes" id="UP000176939">
    <property type="component" value="Unassembled WGS sequence"/>
</dbReference>
<sequence length="247" mass="28185">MPNPAKRFIKWNGEKGEFSYYDKENKKDVIVPLPISFLVLDELATVTGFNQRTKSNIYSNEVHNTNDEPLNVRCFGGKGGKGYVLSKGFYSDIKASLLSQARDVRYTKSVYAIMKNDKKEFELVNFHFHGSTLNAWIKKDFDPLKCAIIIKAYLEAKTGSITYRYPKFEQLAVKKETEELALKFDKDLQDYLREYKKAQVVTVETEEVPPGTVTEEEPETTQEAPEGDLTETVYNQGTSGTEDDLPF</sequence>
<evidence type="ECO:0000313" key="3">
    <source>
        <dbReference type="Proteomes" id="UP000176939"/>
    </source>
</evidence>
<name>A0A1F7X198_9BACT</name>
<dbReference type="EMBL" id="MGFQ01000035">
    <property type="protein sequence ID" value="OGM08862.1"/>
    <property type="molecule type" value="Genomic_DNA"/>
</dbReference>